<dbReference type="AlphaFoldDB" id="A0A8H6XK33"/>
<comment type="caution">
    <text evidence="1">The sequence shown here is derived from an EMBL/GenBank/DDBJ whole genome shotgun (WGS) entry which is preliminary data.</text>
</comment>
<dbReference type="EMBL" id="JACAZH010000026">
    <property type="protein sequence ID" value="KAF7341932.1"/>
    <property type="molecule type" value="Genomic_DNA"/>
</dbReference>
<dbReference type="Proteomes" id="UP000623467">
    <property type="component" value="Unassembled WGS sequence"/>
</dbReference>
<proteinExistence type="predicted"/>
<name>A0A8H6XK33_9AGAR</name>
<gene>
    <name evidence="1" type="ORF">MSAN_02049200</name>
</gene>
<evidence type="ECO:0000313" key="2">
    <source>
        <dbReference type="Proteomes" id="UP000623467"/>
    </source>
</evidence>
<sequence length="124" mass="13514">MADDSVGDSGVVGSRLIPAATYRDSPAIMGKAYQKLLESGALTSVLSLPVKSLRSYVVIVVAEWDDSASLAEISQIRHHFQNVQAPFLDELIAKSGASIDSYFNEADMLERNFQTTVFGLTMRD</sequence>
<accession>A0A8H6XK33</accession>
<organism evidence="1 2">
    <name type="scientific">Mycena sanguinolenta</name>
    <dbReference type="NCBI Taxonomy" id="230812"/>
    <lineage>
        <taxon>Eukaryota</taxon>
        <taxon>Fungi</taxon>
        <taxon>Dikarya</taxon>
        <taxon>Basidiomycota</taxon>
        <taxon>Agaricomycotina</taxon>
        <taxon>Agaricomycetes</taxon>
        <taxon>Agaricomycetidae</taxon>
        <taxon>Agaricales</taxon>
        <taxon>Marasmiineae</taxon>
        <taxon>Mycenaceae</taxon>
        <taxon>Mycena</taxon>
    </lineage>
</organism>
<evidence type="ECO:0000313" key="1">
    <source>
        <dbReference type="EMBL" id="KAF7341932.1"/>
    </source>
</evidence>
<reference evidence="1" key="1">
    <citation type="submission" date="2020-05" db="EMBL/GenBank/DDBJ databases">
        <title>Mycena genomes resolve the evolution of fungal bioluminescence.</title>
        <authorList>
            <person name="Tsai I.J."/>
        </authorList>
    </citation>
    <scope>NUCLEOTIDE SEQUENCE</scope>
    <source>
        <strain evidence="1">160909Yilan</strain>
    </source>
</reference>
<protein>
    <submittedName>
        <fullName evidence="1">Uncharacterized protein</fullName>
    </submittedName>
</protein>
<keyword evidence="2" id="KW-1185">Reference proteome</keyword>
<dbReference type="OrthoDB" id="9983560at2759"/>